<dbReference type="Proteomes" id="UP001059380">
    <property type="component" value="Chromosome"/>
</dbReference>
<evidence type="ECO:0000313" key="1">
    <source>
        <dbReference type="EMBL" id="UWZ83197.1"/>
    </source>
</evidence>
<reference evidence="1" key="1">
    <citation type="submission" date="2021-04" db="EMBL/GenBank/DDBJ databases">
        <title>Phylogenetic analysis of Acidobacteriaceae.</title>
        <authorList>
            <person name="Qiu L."/>
            <person name="Zhang Q."/>
        </authorList>
    </citation>
    <scope>NUCLEOTIDE SEQUENCE</scope>
    <source>
        <strain evidence="1">DSM 25168</strain>
    </source>
</reference>
<dbReference type="SUPFAM" id="SSF52540">
    <property type="entry name" value="P-loop containing nucleoside triphosphate hydrolases"/>
    <property type="match status" value="1"/>
</dbReference>
<gene>
    <name evidence="1" type="ORF">MOP44_21830</name>
</gene>
<dbReference type="EMBL" id="CP093313">
    <property type="protein sequence ID" value="UWZ83197.1"/>
    <property type="molecule type" value="Genomic_DNA"/>
</dbReference>
<sequence>MFDITGEEISHLSDEDLRELIGRLCEAELRQNCLSTLAVTWGGNQNAPDGGIDVRVATTAGVPPTSAFISSNVGYQVKAEDMPRSRILSEMRPDGSLRAAIRKLADLSGAYIIVSSKASVSDSALDDRKNAMRDAIADLPNASDLKIDFYDGTRIATWVREHPGMVAWTRERLGRVLSGWRPYGDWAGSNEGVEAAYLFDDELRIQGPDLIGQTVSAIEGINLLRNILRCEHGVVRLVGLSGTGKTRLAQALFDHRIGENSLNPESAIYTDVSANPEPQPVALATDLVAQSRRQVLVIDNCTPDLHRRLSEICQSEQSKVNLLTIEYDVQDDQPEGTDVFELQPSSSELIEKLLLRRVPEISQVNANSIATFAGGNARVALALASTVERGESVASLRNAELFERLFRQRQQSNSSLLVSAQACSLPFSFQGEDTSDKTDSELPKLASVVGKDVGSLFADVAELKRRDLIQERGVWRAVLPHAIANRLAALALENIPPENLRVLFATAPPRLLRSISRRLGYLHTSIAAQRIVREWLFDHGRLGRVEELSELGIAMLTNVAPVDPVGVLDTIERAVQRQRELGAQLKGEQFRTLLVSLAFESKFFDRAVNLILDLIEFEEPGRYANQVRNSFPSLFHLYLSGTHATVEQRIHVIDGLLLSNSPTRQELGFASLDAMLKSSHFTSFHRFDFGGRPRDYGYFPRTREDLLNWFRAALNLCATHDGRDTVTSSKIRTIVSQNLQGLWDIEMFDEIEAVCREFRERRFWPEGWIAIRRIRRFRHDPLPEDEQVRILAIEHAIAPESLLEHVRAQVLRRGRAAYEDIDWRDHEAQFARQELNLIELGKIVATEAATLDEVMPELLSCSATTTLGPFAKGLVDGDDDRRGMWDRLIQGFMRVDPTIRSTELLESYLFNLQKVDRDLVETFLQDAMQRPELSEWFPRLQARVVISRLGVLRLKQSLLDGRAHVDSFRSLAYYGDLEDAAILQLVPLLLNLDGGFWVAVDIVSLRLPQIRNKKETPSPELLATGRLIADAFDFNTRGHHDEYELQQVFEACLSSREGIPVVERMLERLKAKHARFGLSLILEDHMLGALVAAQPLLVLNTFFASDAAMKRAVRPLIGHYDHVGSPFDRVPPRVLLPWCDEDPVYRYPLAASIIKAFDTSRPANKPQWNDIALALLERCPDKTEVLERFIRQLEPMGWVGSRGAAWQANLQLLDEFQDHPDAAFAAFARGERERLRKFVDDLRREELESERRQNETFE</sequence>
<dbReference type="InterPro" id="IPR027417">
    <property type="entry name" value="P-loop_NTPase"/>
</dbReference>
<accession>A0A9J7BQ10</accession>
<protein>
    <submittedName>
        <fullName evidence="1">Uncharacterized protein</fullName>
    </submittedName>
</protein>
<dbReference type="RefSeq" id="WP_260792531.1">
    <property type="nucleotide sequence ID" value="NZ_CP093313.1"/>
</dbReference>
<dbReference type="AlphaFoldDB" id="A0A9J7BQ10"/>
<evidence type="ECO:0000313" key="2">
    <source>
        <dbReference type="Proteomes" id="UP001059380"/>
    </source>
</evidence>
<dbReference type="KEGG" id="orp:MOP44_21830"/>
<name>A0A9J7BQ10_9BACT</name>
<dbReference type="Gene3D" id="3.40.50.300">
    <property type="entry name" value="P-loop containing nucleotide triphosphate hydrolases"/>
    <property type="match status" value="1"/>
</dbReference>
<organism evidence="1 2">
    <name type="scientific">Occallatibacter riparius</name>
    <dbReference type="NCBI Taxonomy" id="1002689"/>
    <lineage>
        <taxon>Bacteria</taxon>
        <taxon>Pseudomonadati</taxon>
        <taxon>Acidobacteriota</taxon>
        <taxon>Terriglobia</taxon>
        <taxon>Terriglobales</taxon>
        <taxon>Acidobacteriaceae</taxon>
        <taxon>Occallatibacter</taxon>
    </lineage>
</organism>
<keyword evidence="2" id="KW-1185">Reference proteome</keyword>
<proteinExistence type="predicted"/>